<dbReference type="AlphaFoldDB" id="A0A7Y9E6P9"/>
<dbReference type="RefSeq" id="WP_179663889.1">
    <property type="nucleotide sequence ID" value="NZ_JACCBG010000001.1"/>
</dbReference>
<proteinExistence type="predicted"/>
<name>A0A7Y9E6P9_9ACTN</name>
<feature type="chain" id="PRO_5031232792" description="Secreted protein" evidence="1">
    <location>
        <begin position="27"/>
        <end position="142"/>
    </location>
</feature>
<protein>
    <recommendedName>
        <fullName evidence="4">Secreted protein</fullName>
    </recommendedName>
</protein>
<feature type="signal peptide" evidence="1">
    <location>
        <begin position="1"/>
        <end position="26"/>
    </location>
</feature>
<evidence type="ECO:0000313" key="2">
    <source>
        <dbReference type="EMBL" id="NYD42229.1"/>
    </source>
</evidence>
<sequence length="142" mass="14751">MAHRTVKLAGTAAGALALVGAVLALSAGGGDEGLDPAAATVADLPTVTDFSIHFEGDGCVFDQDRGGLVYDDLTVGSKATGVLELSFYVQRESLDDILPGYVSTVLTFDEGSRSHTFDLVVPVTRDDYEAGYDDCQWSTGGG</sequence>
<keyword evidence="3" id="KW-1185">Reference proteome</keyword>
<gene>
    <name evidence="2" type="ORF">BJZ21_002312</name>
</gene>
<evidence type="ECO:0000313" key="3">
    <source>
        <dbReference type="Proteomes" id="UP000535511"/>
    </source>
</evidence>
<evidence type="ECO:0000256" key="1">
    <source>
        <dbReference type="SAM" id="SignalP"/>
    </source>
</evidence>
<dbReference type="EMBL" id="JACCBG010000001">
    <property type="protein sequence ID" value="NYD42229.1"/>
    <property type="molecule type" value="Genomic_DNA"/>
</dbReference>
<comment type="caution">
    <text evidence="2">The sequence shown here is derived from an EMBL/GenBank/DDBJ whole genome shotgun (WGS) entry which is preliminary data.</text>
</comment>
<keyword evidence="1" id="KW-0732">Signal</keyword>
<evidence type="ECO:0008006" key="4">
    <source>
        <dbReference type="Google" id="ProtNLM"/>
    </source>
</evidence>
<organism evidence="2 3">
    <name type="scientific">Nocardioides panaciterrulae</name>
    <dbReference type="NCBI Taxonomy" id="661492"/>
    <lineage>
        <taxon>Bacteria</taxon>
        <taxon>Bacillati</taxon>
        <taxon>Actinomycetota</taxon>
        <taxon>Actinomycetes</taxon>
        <taxon>Propionibacteriales</taxon>
        <taxon>Nocardioidaceae</taxon>
        <taxon>Nocardioides</taxon>
    </lineage>
</organism>
<dbReference type="Proteomes" id="UP000535511">
    <property type="component" value="Unassembled WGS sequence"/>
</dbReference>
<reference evidence="2 3" key="1">
    <citation type="submission" date="2020-07" db="EMBL/GenBank/DDBJ databases">
        <title>Sequencing the genomes of 1000 actinobacteria strains.</title>
        <authorList>
            <person name="Klenk H.-P."/>
        </authorList>
    </citation>
    <scope>NUCLEOTIDE SEQUENCE [LARGE SCALE GENOMIC DNA]</scope>
    <source>
        <strain evidence="2 3">DSM 21350</strain>
    </source>
</reference>
<accession>A0A7Y9E6P9</accession>